<dbReference type="STRING" id="644223.C4QZU6"/>
<dbReference type="AlphaFoldDB" id="C4QZU6"/>
<dbReference type="PROSITE" id="PS50237">
    <property type="entry name" value="HECT"/>
    <property type="match status" value="1"/>
</dbReference>
<dbReference type="Pfam" id="PF00632">
    <property type="entry name" value="HECT"/>
    <property type="match status" value="1"/>
</dbReference>
<evidence type="ECO:0000259" key="6">
    <source>
        <dbReference type="PROSITE" id="PS50237"/>
    </source>
</evidence>
<dbReference type="InterPro" id="IPR044611">
    <property type="entry name" value="E3A/B/C-like"/>
</dbReference>
<dbReference type="EMBL" id="FN392320">
    <property type="protein sequence ID" value="CAY68770.1"/>
    <property type="molecule type" value="Genomic_DNA"/>
</dbReference>
<dbReference type="SMR" id="C4QZU6"/>
<dbReference type="Gene3D" id="3.90.1750.10">
    <property type="entry name" value="Hect, E3 ligase catalytic domains"/>
    <property type="match status" value="1"/>
</dbReference>
<dbReference type="InterPro" id="IPR000569">
    <property type="entry name" value="HECT_dom"/>
</dbReference>
<keyword evidence="3" id="KW-0808">Transferase</keyword>
<reference evidence="7 8" key="1">
    <citation type="journal article" date="2009" name="Nat. Biotechnol.">
        <title>Genome sequence of the recombinant protein production host Pichia pastoris.</title>
        <authorList>
            <person name="De Schutter K."/>
            <person name="Lin Y.C."/>
            <person name="Tiels P."/>
            <person name="Van Hecke A."/>
            <person name="Glinka S."/>
            <person name="Weber-Lehmann J."/>
            <person name="Rouze P."/>
            <person name="Van de Peer Y."/>
            <person name="Callewaert N."/>
        </authorList>
    </citation>
    <scope>NUCLEOTIDE SEQUENCE [LARGE SCALE GENOMIC DNA]</scope>
    <source>
        <strain evidence="8">GS115 / ATCC 20864</strain>
    </source>
</reference>
<dbReference type="GO" id="GO:0000209">
    <property type="term" value="P:protein polyubiquitination"/>
    <property type="evidence" value="ECO:0007669"/>
    <property type="project" value="InterPro"/>
</dbReference>
<dbReference type="Gene3D" id="3.30.2410.10">
    <property type="entry name" value="Hect, E3 ligase catalytic domain"/>
    <property type="match status" value="1"/>
</dbReference>
<dbReference type="SMART" id="SM00119">
    <property type="entry name" value="HECTc"/>
    <property type="match status" value="1"/>
</dbReference>
<protein>
    <recommendedName>
        <fullName evidence="2">HECT-type E3 ubiquitin transferase</fullName>
        <ecNumber evidence="2">2.3.2.26</ecNumber>
    </recommendedName>
</protein>
<organism evidence="7 8">
    <name type="scientific">Komagataella phaffii (strain GS115 / ATCC 20864)</name>
    <name type="common">Yeast</name>
    <name type="synonym">Pichia pastoris</name>
    <dbReference type="NCBI Taxonomy" id="644223"/>
    <lineage>
        <taxon>Eukaryota</taxon>
        <taxon>Fungi</taxon>
        <taxon>Dikarya</taxon>
        <taxon>Ascomycota</taxon>
        <taxon>Saccharomycotina</taxon>
        <taxon>Pichiomycetes</taxon>
        <taxon>Pichiales</taxon>
        <taxon>Pichiaceae</taxon>
        <taxon>Komagataella</taxon>
    </lineage>
</organism>
<evidence type="ECO:0000313" key="8">
    <source>
        <dbReference type="Proteomes" id="UP000000314"/>
    </source>
</evidence>
<dbReference type="Proteomes" id="UP000000314">
    <property type="component" value="Chromosome 2"/>
</dbReference>
<evidence type="ECO:0000256" key="4">
    <source>
        <dbReference type="ARBA" id="ARBA00022786"/>
    </source>
</evidence>
<dbReference type="eggNOG" id="KOG0942">
    <property type="taxonomic scope" value="Eukaryota"/>
</dbReference>
<dbReference type="RefSeq" id="XP_002491050.1">
    <property type="nucleotide sequence ID" value="XM_002491005.1"/>
</dbReference>
<dbReference type="Gene3D" id="3.30.2160.10">
    <property type="entry name" value="Hect, E3 ligase catalytic domain"/>
    <property type="match status" value="1"/>
</dbReference>
<evidence type="ECO:0000256" key="2">
    <source>
        <dbReference type="ARBA" id="ARBA00012485"/>
    </source>
</evidence>
<keyword evidence="8" id="KW-1185">Reference proteome</keyword>
<name>C4QZU6_KOMPG</name>
<dbReference type="PANTHER" id="PTHR45700:SF2">
    <property type="entry name" value="UBIQUITIN-PROTEIN LIGASE E3C"/>
    <property type="match status" value="1"/>
</dbReference>
<dbReference type="InterPro" id="IPR035983">
    <property type="entry name" value="Hect_E3_ubiquitin_ligase"/>
</dbReference>
<dbReference type="GO" id="GO:0006511">
    <property type="term" value="P:ubiquitin-dependent protein catabolic process"/>
    <property type="evidence" value="ECO:0007669"/>
    <property type="project" value="TreeGrafter"/>
</dbReference>
<feature type="active site" description="Glycyl thioester intermediate" evidence="5">
    <location>
        <position position="957"/>
    </location>
</feature>
<dbReference type="HOGENOM" id="CLU_002173_2_3_1"/>
<proteinExistence type="predicted"/>
<evidence type="ECO:0000313" key="7">
    <source>
        <dbReference type="EMBL" id="CAY68770.1"/>
    </source>
</evidence>
<dbReference type="KEGG" id="ppa:PAS_chr2-1_0164"/>
<dbReference type="OrthoDB" id="8068875at2759"/>
<feature type="domain" description="HECT" evidence="6">
    <location>
        <begin position="633"/>
        <end position="989"/>
    </location>
</feature>
<dbReference type="FunCoup" id="C4QZU6">
    <property type="interactions" value="425"/>
</dbReference>
<keyword evidence="4 5" id="KW-0833">Ubl conjugation pathway</keyword>
<dbReference type="GO" id="GO:0061630">
    <property type="term" value="F:ubiquitin protein ligase activity"/>
    <property type="evidence" value="ECO:0007669"/>
    <property type="project" value="UniProtKB-EC"/>
</dbReference>
<dbReference type="GeneID" id="8198547"/>
<evidence type="ECO:0000256" key="1">
    <source>
        <dbReference type="ARBA" id="ARBA00000885"/>
    </source>
</evidence>
<evidence type="ECO:0000256" key="3">
    <source>
        <dbReference type="ARBA" id="ARBA00022679"/>
    </source>
</evidence>
<gene>
    <name evidence="7" type="ordered locus">PAS_chr2-1_0164</name>
</gene>
<sequence length="989" mass="114249">MFNFDGSTKRRNVNLSGRRNNLESREQLLHRAELERNRRKEAKLQDKSVRIIQSYIRTFLLRSHISLEFEKIWLHCGSDVTALNMFAFFCPNLVLKRDEAWLQVQLDHVSKLLLSSHGSISFLLRNALVEVLFKTSKQGRSPLPMLKLVNSLSHEFAIEWIQRKDLMEKLVDRLGENEELDLQVLKFTFNFRHNDMETFAMAFINIVQKANLNDEAKQLIREQFSRPSSFYLQLPNSLFFLYLLSVITIWKKYGGVENLDIFLAQELSSAVEKMQELKFCFENELSQDLSLNRDADLDGRKKLIITTGSKEALLYLYSPDYQTKISNLPNVSTEFLSNFYYSLLVPIDTGSPQNEEILNSLLISVVVNGLPHGILHYWLQQIVSSDIFRMEDGNWELNKPILTGCSVELWQTLHIFLDVYFYVLNMSSDSVIFDQDRGRLPRDEFLKVVSFLKGLCITLVLKDKELKPSLPSSTRVMYDKTLVVALKLLHQIYLRNLRLSFVSEEYWLCDLSLSIEQIVPVLYERDISISNNADFDLDPDTSEHLNLESDFSQLYGLNSTRYMKLPSSVLAALKVLKFLPFMFSFTTRATILHQLIRQSQEIRDTYGGMNRIQGTISRDNIIEDGFALLSKLTGEQLKNYLGIQFTNQFGAEAGIDGGGLTKEFLTETVKKGFATTNESGVEDLMLFKHSPRNEIYPNPALYLKRTKGVDVHKDLEMIRYLGSIVGKCLYEKILVDLPFSPFFLTRWSVNQPYKTMFDDLKYYDEDLFRNLNKLLSLNSDQVDALELNFTLTERFYYNGAFKTTTIMLLPNGANIPVTTANRLQYVFAVSNFKLYTSLRLQTDYFLQGLFKVIPSQWLEVFNPMELQILVSGRDRGIDISDLRKNTVFSEYTENDQTIIDLFDILEHDFSNEERSKFIRFVTSSSKAPLLGFSQLNPKFGVRNIGPFSDRLPSAFTCFNQLKLPDYGNRKVLKEKLLYAISSESGFDLS</sequence>
<comment type="catalytic activity">
    <reaction evidence="1">
        <text>S-ubiquitinyl-[E2 ubiquitin-conjugating enzyme]-L-cysteine + [acceptor protein]-L-lysine = [E2 ubiquitin-conjugating enzyme]-L-cysteine + N(6)-ubiquitinyl-[acceptor protein]-L-lysine.</text>
        <dbReference type="EC" id="2.3.2.26"/>
    </reaction>
</comment>
<dbReference type="InParanoid" id="C4QZU6"/>
<dbReference type="EC" id="2.3.2.26" evidence="2"/>
<evidence type="ECO:0000256" key="5">
    <source>
        <dbReference type="PROSITE-ProRule" id="PRU00104"/>
    </source>
</evidence>
<dbReference type="PANTHER" id="PTHR45700">
    <property type="entry name" value="UBIQUITIN-PROTEIN LIGASE E3C"/>
    <property type="match status" value="1"/>
</dbReference>
<accession>C4QZU6</accession>
<dbReference type="CDD" id="cd00078">
    <property type="entry name" value="HECTc"/>
    <property type="match status" value="1"/>
</dbReference>
<dbReference type="SUPFAM" id="SSF56204">
    <property type="entry name" value="Hect, E3 ligase catalytic domain"/>
    <property type="match status" value="1"/>
</dbReference>